<comment type="caution">
    <text evidence="2">The sequence shown here is derived from an EMBL/GenBank/DDBJ whole genome shotgun (WGS) entry which is preliminary data.</text>
</comment>
<dbReference type="PANTHER" id="PTHR35317">
    <property type="entry name" value="OS04G0629600 PROTEIN"/>
    <property type="match status" value="1"/>
</dbReference>
<accession>A0A2P4XPH9</accession>
<dbReference type="AlphaFoldDB" id="A0A2P4XPH9"/>
<dbReference type="EMBL" id="NCKW01009216">
    <property type="protein sequence ID" value="POM67399.1"/>
    <property type="molecule type" value="Genomic_DNA"/>
</dbReference>
<dbReference type="Pfam" id="PF13961">
    <property type="entry name" value="DUF4219"/>
    <property type="match status" value="1"/>
</dbReference>
<dbReference type="PANTHER" id="PTHR35317:SF40">
    <property type="entry name" value="CCHC-TYPE DOMAIN-CONTAINING PROTEIN"/>
    <property type="match status" value="1"/>
</dbReference>
<proteinExistence type="predicted"/>
<evidence type="ECO:0000313" key="3">
    <source>
        <dbReference type="Proteomes" id="UP000237271"/>
    </source>
</evidence>
<feature type="domain" description="DUF4219" evidence="1">
    <location>
        <begin position="14"/>
        <end position="39"/>
    </location>
</feature>
<dbReference type="Pfam" id="PF14223">
    <property type="entry name" value="Retrotran_gag_2"/>
    <property type="match status" value="1"/>
</dbReference>
<dbReference type="OrthoDB" id="153096at2759"/>
<gene>
    <name evidence="2" type="ORF">PHPALM_16613</name>
</gene>
<protein>
    <submittedName>
        <fullName evidence="2">Copia proteinlike</fullName>
    </submittedName>
</protein>
<dbReference type="InterPro" id="IPR025314">
    <property type="entry name" value="DUF4219"/>
</dbReference>
<sequence length="147" mass="16844">MDTASTTTSRINKFDGTNFHTWKFKMRMVLEERDLWEVTSGEIKLEHCTTALDQSTFKRKSRKALAIICLAMEDSQMEGHFEKKSLANKLFLRRRFFTTMMGEGDDVLEHINKVKTLAEQLDAVGAPVSEDDLVITLLASLSESYQF</sequence>
<evidence type="ECO:0000259" key="1">
    <source>
        <dbReference type="Pfam" id="PF13961"/>
    </source>
</evidence>
<evidence type="ECO:0000313" key="2">
    <source>
        <dbReference type="EMBL" id="POM67399.1"/>
    </source>
</evidence>
<feature type="non-terminal residue" evidence="2">
    <location>
        <position position="147"/>
    </location>
</feature>
<name>A0A2P4XPH9_9STRA</name>
<dbReference type="Proteomes" id="UP000237271">
    <property type="component" value="Unassembled WGS sequence"/>
</dbReference>
<reference evidence="2 3" key="1">
    <citation type="journal article" date="2017" name="Genome Biol. Evol.">
        <title>Phytophthora megakarya and P. palmivora, closely related causal agents of cacao black pod rot, underwent increases in genome sizes and gene numbers by different mechanisms.</title>
        <authorList>
            <person name="Ali S.S."/>
            <person name="Shao J."/>
            <person name="Lary D.J."/>
            <person name="Kronmiller B."/>
            <person name="Shen D."/>
            <person name="Strem M.D."/>
            <person name="Amoako-Attah I."/>
            <person name="Akrofi A.Y."/>
            <person name="Begoude B.A."/>
            <person name="Ten Hoopen G.M."/>
            <person name="Coulibaly K."/>
            <person name="Kebe B.I."/>
            <person name="Melnick R.L."/>
            <person name="Guiltinan M.J."/>
            <person name="Tyler B.M."/>
            <person name="Meinhardt L.W."/>
            <person name="Bailey B.A."/>
        </authorList>
    </citation>
    <scope>NUCLEOTIDE SEQUENCE [LARGE SCALE GENOMIC DNA]</scope>
    <source>
        <strain evidence="3">sbr112.9</strain>
    </source>
</reference>
<organism evidence="2 3">
    <name type="scientific">Phytophthora palmivora</name>
    <dbReference type="NCBI Taxonomy" id="4796"/>
    <lineage>
        <taxon>Eukaryota</taxon>
        <taxon>Sar</taxon>
        <taxon>Stramenopiles</taxon>
        <taxon>Oomycota</taxon>
        <taxon>Peronosporomycetes</taxon>
        <taxon>Peronosporales</taxon>
        <taxon>Peronosporaceae</taxon>
        <taxon>Phytophthora</taxon>
    </lineage>
</organism>
<keyword evidence="3" id="KW-1185">Reference proteome</keyword>